<evidence type="ECO:0000313" key="3">
    <source>
        <dbReference type="Proteomes" id="UP000252015"/>
    </source>
</evidence>
<evidence type="ECO:0000259" key="1">
    <source>
        <dbReference type="Pfam" id="PF01935"/>
    </source>
</evidence>
<dbReference type="SUPFAM" id="SSF52540">
    <property type="entry name" value="P-loop containing nucleoside triphosphate hydrolases"/>
    <property type="match status" value="1"/>
</dbReference>
<name>A0A375YVS5_MYCSH</name>
<dbReference type="EMBL" id="UEGW01000001">
    <property type="protein sequence ID" value="SRX93031.1"/>
    <property type="molecule type" value="Genomic_DNA"/>
</dbReference>
<proteinExistence type="predicted"/>
<dbReference type="InterPro" id="IPR027417">
    <property type="entry name" value="P-loop_NTPase"/>
</dbReference>
<dbReference type="RefSeq" id="WP_142706753.1">
    <property type="nucleotide sequence ID" value="NZ_UEGW01000001.1"/>
</dbReference>
<dbReference type="InterPro" id="IPR002789">
    <property type="entry name" value="HerA_central"/>
</dbReference>
<reference evidence="2 3" key="1">
    <citation type="submission" date="2018-05" db="EMBL/GenBank/DDBJ databases">
        <authorList>
            <consortium name="IHU Genomes"/>
        </authorList>
    </citation>
    <scope>NUCLEOTIDE SEQUENCE [LARGE SCALE GENOMIC DNA]</scope>
    <source>
        <strain evidence="2 3">P7336</strain>
    </source>
</reference>
<dbReference type="Pfam" id="PF01935">
    <property type="entry name" value="DUF87"/>
    <property type="match status" value="1"/>
</dbReference>
<dbReference type="AlphaFoldDB" id="A0A375YVS5"/>
<organism evidence="2 3">
    <name type="scientific">Mycobacterium shimoidei</name>
    <dbReference type="NCBI Taxonomy" id="29313"/>
    <lineage>
        <taxon>Bacteria</taxon>
        <taxon>Bacillati</taxon>
        <taxon>Actinomycetota</taxon>
        <taxon>Actinomycetes</taxon>
        <taxon>Mycobacteriales</taxon>
        <taxon>Mycobacteriaceae</taxon>
        <taxon>Mycobacterium</taxon>
    </lineage>
</organism>
<keyword evidence="3" id="KW-1185">Reference proteome</keyword>
<dbReference type="Gene3D" id="3.40.50.300">
    <property type="entry name" value="P-loop containing nucleotide triphosphate hydrolases"/>
    <property type="match status" value="2"/>
</dbReference>
<dbReference type="InterPro" id="IPR051162">
    <property type="entry name" value="T4SS_component"/>
</dbReference>
<evidence type="ECO:0000313" key="2">
    <source>
        <dbReference type="EMBL" id="SRX93031.1"/>
    </source>
</evidence>
<dbReference type="PANTHER" id="PTHR30121">
    <property type="entry name" value="UNCHARACTERIZED PROTEIN YJGR-RELATED"/>
    <property type="match status" value="1"/>
</dbReference>
<dbReference type="Proteomes" id="UP000252015">
    <property type="component" value="Unassembled WGS sequence"/>
</dbReference>
<sequence length="1022" mass="111440">MTVATVSGTSLDYIQRVGFEPPQVEQTRVTRAPAGSRTMLHVSGIGRLGKHEKTSHQADDILGVDDLLVGMHTSRVPLAFRVGHIGGTARVEFGTWLPGTSDGTALARHTQLLESGLRSLYPSIDITAVEAHAGRWPRGGLVMGVPTFKLPTTGEGVRQVDRLLRALSGRDWSALVLAQPIDDAPVRDLRLRLINEMRAVQTDAVDFGVPSPLAESYLEMLAAQLETLNSGQGAGTWRTAVYILSDHAGYDEVASLWRGIYFGNESTPEPLRVFDRADAPALAEAWALPDPVAADNPPGYYRHPFQHQTLLNSAQLATYLQLPQVETHGFAIKDIADFDVVTAAPNVGDVTLGHIIERRIVTGHTYSFDPNRLNRHGFISGVTGSGKTNTVFQIIGEVAARKIPFLVVEPAKTEYRALLNDPEIGSAISVFTLGDELVSPYRLNPFEVPDGIPVSVHLDMLRAVFNASFGMWTPLPQVLETCLHEIYADRGWDITTNTNPRLRGCRDRSLAFPTLTELVRKVEVTVPKLGYDEKIANDLSAALRTRLNSLRTGGKGRMLDTRHSLDFSELLSRPTILELEGMGDDDDKAFLMGLVMIRLIEHRRAQGDYDGLRHLLIIEEAHRLLANTAPKGGGSEGEGDMKGKAVETFSNLLSEIRAYGQGVLVVDQVPTKLAPDVVKNTNLKLAHRLVAGDDRQVVADAMVMTKSQEFALATLPVGWAVAFNDGEDASLLLRIQRRKGGTGTWPTDSDVRVRMTGAIANTGCAELVACPRALNIVETPSVKRAFGRSVLSAIYNPGGLGRTWPDLVSLVEPLRPRNVNRDVLLRCVIHRGAEQWADAAGARSGWTFDDTANVAELIGRAMRAAQDGNDSDPALEELRRQLRMLRGEGFGPFPACGQIWATDPTDACACAVPVAELVASGQFNDEWVTARNDDISNDGLPATWNLCGDAAFELVELPSDEVPDEHAVQVRDTAHRVRLCFAQQMLGAAKGAHPAAQRRSLAALFTERQFEIELEKEGEDNG</sequence>
<protein>
    <submittedName>
        <fullName evidence="2">ATPase [Beutenbergia cavernae DSM]</fullName>
    </submittedName>
</protein>
<accession>A0A375YVS5</accession>
<dbReference type="STRING" id="29313.BHQ16_17480"/>
<gene>
    <name evidence="2" type="ORF">MSP7336_01261</name>
</gene>
<feature type="domain" description="Helicase HerA central" evidence="1">
    <location>
        <begin position="364"/>
        <end position="586"/>
    </location>
</feature>
<dbReference type="PANTHER" id="PTHR30121:SF6">
    <property type="entry name" value="SLR6007 PROTEIN"/>
    <property type="match status" value="1"/>
</dbReference>